<keyword evidence="2" id="KW-1185">Reference proteome</keyword>
<dbReference type="EMBL" id="CP011391">
    <property type="protein sequence ID" value="AMK54303.1"/>
    <property type="molecule type" value="Genomic_DNA"/>
</dbReference>
<gene>
    <name evidence="1" type="ORF">AALO17_11690</name>
</gene>
<accession>A0A140DUH6</accession>
<evidence type="ECO:0000313" key="2">
    <source>
        <dbReference type="Proteomes" id="UP000069771"/>
    </source>
</evidence>
<proteinExistence type="predicted"/>
<protein>
    <submittedName>
        <fullName evidence="1">Uncharacterized protein</fullName>
    </submittedName>
</protein>
<reference evidence="1 2" key="1">
    <citation type="journal article" date="2016" name="Gut Pathog.">
        <title>Whole genome sequencing of "Faecalibaculum rodentium" ALO17, isolated from C57BL/6J laboratory mouse feces.</title>
        <authorList>
            <person name="Lim S."/>
            <person name="Chang D.H."/>
            <person name="Ahn S."/>
            <person name="Kim B.C."/>
        </authorList>
    </citation>
    <scope>NUCLEOTIDE SEQUENCE [LARGE SCALE GENOMIC DNA]</scope>
    <source>
        <strain evidence="1 2">Alo17</strain>
    </source>
</reference>
<name>A0A140DUH6_9FIRM</name>
<evidence type="ECO:0000313" key="1">
    <source>
        <dbReference type="EMBL" id="AMK54303.1"/>
    </source>
</evidence>
<dbReference type="AlphaFoldDB" id="A0A140DUH6"/>
<dbReference type="STRING" id="1702221.AALO17_11690"/>
<organism evidence="1 2">
    <name type="scientific">Faecalibaculum rodentium</name>
    <dbReference type="NCBI Taxonomy" id="1702221"/>
    <lineage>
        <taxon>Bacteria</taxon>
        <taxon>Bacillati</taxon>
        <taxon>Bacillota</taxon>
        <taxon>Erysipelotrichia</taxon>
        <taxon>Erysipelotrichales</taxon>
        <taxon>Erysipelotrichaceae</taxon>
        <taxon>Faecalibaculum</taxon>
    </lineage>
</organism>
<dbReference type="KEGG" id="fro:AALO17_11690"/>
<dbReference type="Proteomes" id="UP000069771">
    <property type="component" value="Chromosome"/>
</dbReference>
<sequence length="41" mass="4415">MPVCFASAVAQKVCLNRKCLTACHKNAEITVTFCCMTASYG</sequence>